<dbReference type="EMBL" id="AGXA01000011">
    <property type="protein sequence ID" value="EKU93943.1"/>
    <property type="molecule type" value="Genomic_DNA"/>
</dbReference>
<sequence>MGERFKDKVVVVTGAGQGFGEQFSKDFLAEGAKVAMLDIQVDKVKETAARLDPSGASTLAGEIDVSDPDSVKKAFEKVYQEFGHVQVLVNNAGITRDAMFHKMTLDQWDQAVKVSLYGTFYCSKEVIDDMRDQEYGRIINLQSMALAGNIGQTNYGAAKAGIGGLTKSLAKEVGRKNITVNGIAPGLMNTDIVKTVPEDILKQQIAAIPMQRMGEPEEASAAVLFLASEEAGYISGQTLFINGGLY</sequence>
<dbReference type="RefSeq" id="WP_003777133.1">
    <property type="nucleotide sequence ID" value="NZ_JH992958.1"/>
</dbReference>
<dbReference type="PANTHER" id="PTHR42879:SF2">
    <property type="entry name" value="3-OXOACYL-[ACYL-CARRIER-PROTEIN] REDUCTASE FABG"/>
    <property type="match status" value="1"/>
</dbReference>
<evidence type="ECO:0008006" key="6">
    <source>
        <dbReference type="Google" id="ProtNLM"/>
    </source>
</evidence>
<keyword evidence="2" id="KW-0521">NADP</keyword>
<dbReference type="STRING" id="883081.HMPREF9698_00539"/>
<comment type="similarity">
    <text evidence="1">Belongs to the short-chain dehydrogenases/reductases (SDR) family.</text>
</comment>
<dbReference type="Gene3D" id="3.40.50.720">
    <property type="entry name" value="NAD(P)-binding Rossmann-like Domain"/>
    <property type="match status" value="1"/>
</dbReference>
<dbReference type="HOGENOM" id="CLU_010194_1_3_9"/>
<accession>K9EBB6</accession>
<evidence type="ECO:0000256" key="2">
    <source>
        <dbReference type="ARBA" id="ARBA00022857"/>
    </source>
</evidence>
<dbReference type="GO" id="GO:0016491">
    <property type="term" value="F:oxidoreductase activity"/>
    <property type="evidence" value="ECO:0007669"/>
    <property type="project" value="UniProtKB-KW"/>
</dbReference>
<gene>
    <name evidence="4" type="ORF">HMPREF9698_00539</name>
</gene>
<evidence type="ECO:0000256" key="3">
    <source>
        <dbReference type="ARBA" id="ARBA00023002"/>
    </source>
</evidence>
<dbReference type="Proteomes" id="UP000009875">
    <property type="component" value="Unassembled WGS sequence"/>
</dbReference>
<dbReference type="PATRIC" id="fig|883081.3.peg.540"/>
<protein>
    <recommendedName>
        <fullName evidence="6">3-oxoacyl-[acyl-carrier-protein] reductase</fullName>
    </recommendedName>
</protein>
<dbReference type="PRINTS" id="PR00081">
    <property type="entry name" value="GDHRDH"/>
</dbReference>
<evidence type="ECO:0000256" key="1">
    <source>
        <dbReference type="ARBA" id="ARBA00006484"/>
    </source>
</evidence>
<dbReference type="eggNOG" id="COG1028">
    <property type="taxonomic scope" value="Bacteria"/>
</dbReference>
<dbReference type="PRINTS" id="PR00080">
    <property type="entry name" value="SDRFAMILY"/>
</dbReference>
<dbReference type="Pfam" id="PF13561">
    <property type="entry name" value="adh_short_C2"/>
    <property type="match status" value="1"/>
</dbReference>
<dbReference type="FunFam" id="3.40.50.720:FF:000115">
    <property type="entry name" value="3-oxoacyl-[acyl-carrier-protein] reductase FabG"/>
    <property type="match status" value="1"/>
</dbReference>
<evidence type="ECO:0000313" key="4">
    <source>
        <dbReference type="EMBL" id="EKU93943.1"/>
    </source>
</evidence>
<dbReference type="InterPro" id="IPR002347">
    <property type="entry name" value="SDR_fam"/>
</dbReference>
<reference evidence="4 5" key="1">
    <citation type="submission" date="2012-09" db="EMBL/GenBank/DDBJ databases">
        <title>The Genome Sequence of Alloiococcus otitis ATCC 51267.</title>
        <authorList>
            <consortium name="The Broad Institute Genome Sequencing Platform"/>
            <person name="Earl A."/>
            <person name="Ward D."/>
            <person name="Feldgarden M."/>
            <person name="Gevers D."/>
            <person name="Huys G."/>
            <person name="Walker B."/>
            <person name="Young S.K."/>
            <person name="Zeng Q."/>
            <person name="Gargeya S."/>
            <person name="Fitzgerald M."/>
            <person name="Haas B."/>
            <person name="Abouelleil A."/>
            <person name="Alvarado L."/>
            <person name="Arachchi H.M."/>
            <person name="Berlin A.M."/>
            <person name="Chapman S.B."/>
            <person name="Goldberg J."/>
            <person name="Griggs A."/>
            <person name="Gujja S."/>
            <person name="Hansen M."/>
            <person name="Howarth C."/>
            <person name="Imamovic A."/>
            <person name="Larimer J."/>
            <person name="McCowen C."/>
            <person name="Montmayeur A."/>
            <person name="Murphy C."/>
            <person name="Neiman D."/>
            <person name="Pearson M."/>
            <person name="Priest M."/>
            <person name="Roberts A."/>
            <person name="Saif S."/>
            <person name="Shea T."/>
            <person name="Sisk P."/>
            <person name="Sykes S."/>
            <person name="Wortman J."/>
            <person name="Nusbaum C."/>
            <person name="Birren B."/>
        </authorList>
    </citation>
    <scope>NUCLEOTIDE SEQUENCE [LARGE SCALE GENOMIC DNA]</scope>
    <source>
        <strain evidence="4 5">ATCC 51267</strain>
    </source>
</reference>
<name>K9EBB6_9LACT</name>
<dbReference type="SUPFAM" id="SSF51735">
    <property type="entry name" value="NAD(P)-binding Rossmann-fold domains"/>
    <property type="match status" value="1"/>
</dbReference>
<keyword evidence="5" id="KW-1185">Reference proteome</keyword>
<keyword evidence="3" id="KW-0560">Oxidoreductase</keyword>
<dbReference type="PANTHER" id="PTHR42879">
    <property type="entry name" value="3-OXOACYL-(ACYL-CARRIER-PROTEIN) REDUCTASE"/>
    <property type="match status" value="1"/>
</dbReference>
<comment type="caution">
    <text evidence="4">The sequence shown here is derived from an EMBL/GenBank/DDBJ whole genome shotgun (WGS) entry which is preliminary data.</text>
</comment>
<dbReference type="OrthoDB" id="9805904at2"/>
<proteinExistence type="inferred from homology"/>
<evidence type="ECO:0000313" key="5">
    <source>
        <dbReference type="Proteomes" id="UP000009875"/>
    </source>
</evidence>
<dbReference type="InterPro" id="IPR036291">
    <property type="entry name" value="NAD(P)-bd_dom_sf"/>
</dbReference>
<dbReference type="AlphaFoldDB" id="K9EBB6"/>
<organism evidence="4 5">
    <name type="scientific">Alloiococcus otitis ATCC 51267</name>
    <dbReference type="NCBI Taxonomy" id="883081"/>
    <lineage>
        <taxon>Bacteria</taxon>
        <taxon>Bacillati</taxon>
        <taxon>Bacillota</taxon>
        <taxon>Bacilli</taxon>
        <taxon>Lactobacillales</taxon>
        <taxon>Carnobacteriaceae</taxon>
        <taxon>Alloiococcus</taxon>
    </lineage>
</organism>
<dbReference type="NCBIfam" id="NF009466">
    <property type="entry name" value="PRK12826.1-2"/>
    <property type="match status" value="1"/>
</dbReference>
<dbReference type="InterPro" id="IPR050259">
    <property type="entry name" value="SDR"/>
</dbReference>